<organism evidence="2">
    <name type="scientific">marine sediment metagenome</name>
    <dbReference type="NCBI Taxonomy" id="412755"/>
    <lineage>
        <taxon>unclassified sequences</taxon>
        <taxon>metagenomes</taxon>
        <taxon>ecological metagenomes</taxon>
    </lineage>
</organism>
<feature type="domain" description="M23ase beta-sheet core" evidence="1">
    <location>
        <begin position="51"/>
        <end position="162"/>
    </location>
</feature>
<accession>A0A0F9SFA2</accession>
<gene>
    <name evidence="2" type="ORF">LCGC14_0478480</name>
</gene>
<dbReference type="InterPro" id="IPR016047">
    <property type="entry name" value="M23ase_b-sheet_dom"/>
</dbReference>
<reference evidence="2" key="1">
    <citation type="journal article" date="2015" name="Nature">
        <title>Complex archaea that bridge the gap between prokaryotes and eukaryotes.</title>
        <authorList>
            <person name="Spang A."/>
            <person name="Saw J.H."/>
            <person name="Jorgensen S.L."/>
            <person name="Zaremba-Niedzwiedzka K."/>
            <person name="Martijn J."/>
            <person name="Lind A.E."/>
            <person name="van Eijk R."/>
            <person name="Schleper C."/>
            <person name="Guy L."/>
            <person name="Ettema T.J."/>
        </authorList>
    </citation>
    <scope>NUCLEOTIDE SEQUENCE</scope>
</reference>
<dbReference type="AlphaFoldDB" id="A0A0F9SFA2"/>
<proteinExistence type="predicted"/>
<dbReference type="Pfam" id="PF01551">
    <property type="entry name" value="Peptidase_M23"/>
    <property type="match status" value="1"/>
</dbReference>
<evidence type="ECO:0000259" key="1">
    <source>
        <dbReference type="Pfam" id="PF01551"/>
    </source>
</evidence>
<evidence type="ECO:0000313" key="2">
    <source>
        <dbReference type="EMBL" id="KKN65709.1"/>
    </source>
</evidence>
<dbReference type="InterPro" id="IPR011055">
    <property type="entry name" value="Dup_hybrid_motif"/>
</dbReference>
<dbReference type="Gene3D" id="2.70.70.10">
    <property type="entry name" value="Glucose Permease (Domain IIA)"/>
    <property type="match status" value="1"/>
</dbReference>
<sequence>MYLRPIDKYPFVWTWPLAAWSFAEIPGISSLGKDTPSSHRGSFGTVRKHDIHTGVDLYCEEGTKVFAVEEGTVVVVENFTGPNADDPSPWWNDTEALLVEGKTGVVLYGEIEVGLHRGFMGYICKGSRVKEGQLLGVTKPVLKKDKGEPMCMLHFELYKRGTTESVWWKFGDPKPKNLFNPTARLEEAFRSLKYV</sequence>
<dbReference type="SUPFAM" id="SSF51261">
    <property type="entry name" value="Duplicated hybrid motif"/>
    <property type="match status" value="1"/>
</dbReference>
<name>A0A0F9SFA2_9ZZZZ</name>
<protein>
    <recommendedName>
        <fullName evidence="1">M23ase beta-sheet core domain-containing protein</fullName>
    </recommendedName>
</protein>
<dbReference type="EMBL" id="LAZR01000517">
    <property type="protein sequence ID" value="KKN65709.1"/>
    <property type="molecule type" value="Genomic_DNA"/>
</dbReference>
<comment type="caution">
    <text evidence="2">The sequence shown here is derived from an EMBL/GenBank/DDBJ whole genome shotgun (WGS) entry which is preliminary data.</text>
</comment>